<proteinExistence type="predicted"/>
<dbReference type="AlphaFoldDB" id="A0A4D9CUC6"/>
<gene>
    <name evidence="2" type="ORF">NSK_006175</name>
</gene>
<reference evidence="2 3" key="1">
    <citation type="submission" date="2019-01" db="EMBL/GenBank/DDBJ databases">
        <title>Nuclear Genome Assembly of the Microalgal Biofuel strain Nannochloropsis salina CCMP1776.</title>
        <authorList>
            <person name="Hovde B."/>
        </authorList>
    </citation>
    <scope>NUCLEOTIDE SEQUENCE [LARGE SCALE GENOMIC DNA]</scope>
    <source>
        <strain evidence="2 3">CCMP1776</strain>
    </source>
</reference>
<protein>
    <submittedName>
        <fullName evidence="2">Uncharacterized protein</fullName>
    </submittedName>
</protein>
<accession>A0A4D9CUC6</accession>
<sequence>MKGDAMIRNGGTSHAKHHHRRHHGRCDDATTNIGNATVQRKMTDTVPYLAETQAVDTVKLVGFLIRDYRLAALTLGIF</sequence>
<comment type="caution">
    <text evidence="2">The sequence shown here is derived from an EMBL/GenBank/DDBJ whole genome shotgun (WGS) entry which is preliminary data.</text>
</comment>
<organism evidence="2 3">
    <name type="scientific">Nannochloropsis salina CCMP1776</name>
    <dbReference type="NCBI Taxonomy" id="1027361"/>
    <lineage>
        <taxon>Eukaryota</taxon>
        <taxon>Sar</taxon>
        <taxon>Stramenopiles</taxon>
        <taxon>Ochrophyta</taxon>
        <taxon>Eustigmatophyceae</taxon>
        <taxon>Eustigmatales</taxon>
        <taxon>Monodopsidaceae</taxon>
        <taxon>Microchloropsis</taxon>
        <taxon>Microchloropsis salina</taxon>
    </lineage>
</organism>
<keyword evidence="3" id="KW-1185">Reference proteome</keyword>
<dbReference type="EMBL" id="SDOX01000101">
    <property type="protein sequence ID" value="TFJ82496.1"/>
    <property type="molecule type" value="Genomic_DNA"/>
</dbReference>
<name>A0A4D9CUC6_9STRA</name>
<feature type="compositionally biased region" description="Basic residues" evidence="1">
    <location>
        <begin position="14"/>
        <end position="24"/>
    </location>
</feature>
<feature type="non-terminal residue" evidence="2">
    <location>
        <position position="78"/>
    </location>
</feature>
<dbReference type="Proteomes" id="UP000355283">
    <property type="component" value="Unassembled WGS sequence"/>
</dbReference>
<evidence type="ECO:0000256" key="1">
    <source>
        <dbReference type="SAM" id="MobiDB-lite"/>
    </source>
</evidence>
<feature type="region of interest" description="Disordered" evidence="1">
    <location>
        <begin position="1"/>
        <end position="32"/>
    </location>
</feature>
<evidence type="ECO:0000313" key="2">
    <source>
        <dbReference type="EMBL" id="TFJ82496.1"/>
    </source>
</evidence>
<evidence type="ECO:0000313" key="3">
    <source>
        <dbReference type="Proteomes" id="UP000355283"/>
    </source>
</evidence>